<keyword evidence="2" id="KW-1133">Transmembrane helix</keyword>
<feature type="transmembrane region" description="Helical" evidence="2">
    <location>
        <begin position="79"/>
        <end position="100"/>
    </location>
</feature>
<evidence type="ECO:0000313" key="3">
    <source>
        <dbReference type="EMBL" id="GAA1696090.1"/>
    </source>
</evidence>
<reference evidence="3 4" key="1">
    <citation type="journal article" date="2019" name="Int. J. Syst. Evol. Microbiol.">
        <title>The Global Catalogue of Microorganisms (GCM) 10K type strain sequencing project: providing services to taxonomists for standard genome sequencing and annotation.</title>
        <authorList>
            <consortium name="The Broad Institute Genomics Platform"/>
            <consortium name="The Broad Institute Genome Sequencing Center for Infectious Disease"/>
            <person name="Wu L."/>
            <person name="Ma J."/>
        </authorList>
    </citation>
    <scope>NUCLEOTIDE SEQUENCE [LARGE SCALE GENOMIC DNA]</scope>
    <source>
        <strain evidence="3 4">JCM 16002</strain>
    </source>
</reference>
<comment type="caution">
    <text evidence="3">The sequence shown here is derived from an EMBL/GenBank/DDBJ whole genome shotgun (WGS) entry which is preliminary data.</text>
</comment>
<dbReference type="RefSeq" id="WP_241730699.1">
    <property type="nucleotide sequence ID" value="NZ_BAAAQG010000002.1"/>
</dbReference>
<protein>
    <submittedName>
        <fullName evidence="3">Uncharacterized protein</fullName>
    </submittedName>
</protein>
<gene>
    <name evidence="3" type="ORF">GCM10009831_00070</name>
</gene>
<feature type="transmembrane region" description="Helical" evidence="2">
    <location>
        <begin position="178"/>
        <end position="201"/>
    </location>
</feature>
<evidence type="ECO:0000256" key="2">
    <source>
        <dbReference type="SAM" id="Phobius"/>
    </source>
</evidence>
<dbReference type="Proteomes" id="UP001500383">
    <property type="component" value="Unassembled WGS sequence"/>
</dbReference>
<keyword evidence="2" id="KW-0812">Transmembrane</keyword>
<sequence length="268" mass="28711">MAPPADDMVPGAPRDHERGPVEAGYPLSRAARWLLLPSLLLAPLSGLLYAVVRSTGSYDRDQGWNLLWSAFDIGAEGNIAVWFAATMWLLVGALAALAALTSERFRASWWVFATVAVIASADEAAQLHERLFYVGDRVASALPGDLYYSWVIPGAAVAFVVAALLLRLVLALRPRVTIGLIGSAVVFLLGALVIESVSGIVERDQGRSDLYVAIMYVEETFELVGVAWAVIALASMFRVTRRSGALALTFDGFPPSPEEPGPGRRASG</sequence>
<keyword evidence="2" id="KW-0472">Membrane</keyword>
<dbReference type="EMBL" id="BAAAQG010000002">
    <property type="protein sequence ID" value="GAA1696090.1"/>
    <property type="molecule type" value="Genomic_DNA"/>
</dbReference>
<feature type="transmembrane region" description="Helical" evidence="2">
    <location>
        <begin position="33"/>
        <end position="52"/>
    </location>
</feature>
<name>A0ABN2HZK8_9ACTN</name>
<feature type="region of interest" description="Disordered" evidence="1">
    <location>
        <begin position="1"/>
        <end position="20"/>
    </location>
</feature>
<feature type="transmembrane region" description="Helical" evidence="2">
    <location>
        <begin position="147"/>
        <end position="166"/>
    </location>
</feature>
<evidence type="ECO:0000313" key="4">
    <source>
        <dbReference type="Proteomes" id="UP001500383"/>
    </source>
</evidence>
<organism evidence="3 4">
    <name type="scientific">Dietzia cercidiphylli</name>
    <dbReference type="NCBI Taxonomy" id="498199"/>
    <lineage>
        <taxon>Bacteria</taxon>
        <taxon>Bacillati</taxon>
        <taxon>Actinomycetota</taxon>
        <taxon>Actinomycetes</taxon>
        <taxon>Mycobacteriales</taxon>
        <taxon>Dietziaceae</taxon>
        <taxon>Dietzia</taxon>
    </lineage>
</organism>
<proteinExistence type="predicted"/>
<accession>A0ABN2HZK8</accession>
<keyword evidence="4" id="KW-1185">Reference proteome</keyword>
<feature type="transmembrane region" description="Helical" evidence="2">
    <location>
        <begin position="221"/>
        <end position="239"/>
    </location>
</feature>
<evidence type="ECO:0000256" key="1">
    <source>
        <dbReference type="SAM" id="MobiDB-lite"/>
    </source>
</evidence>